<feature type="domain" description="EGF-like" evidence="6">
    <location>
        <begin position="223"/>
        <end position="266"/>
    </location>
</feature>
<organism evidence="7 8">
    <name type="scientific">Branchiostoma belcheri</name>
    <name type="common">Amphioxus</name>
    <dbReference type="NCBI Taxonomy" id="7741"/>
    <lineage>
        <taxon>Eukaryota</taxon>
        <taxon>Metazoa</taxon>
        <taxon>Chordata</taxon>
        <taxon>Cephalochordata</taxon>
        <taxon>Leptocardii</taxon>
        <taxon>Amphioxiformes</taxon>
        <taxon>Branchiostomatidae</taxon>
        <taxon>Branchiostoma</taxon>
    </lineage>
</organism>
<dbReference type="RefSeq" id="XP_019616283.1">
    <property type="nucleotide sequence ID" value="XM_019760724.1"/>
</dbReference>
<evidence type="ECO:0000259" key="6">
    <source>
        <dbReference type="PROSITE" id="PS50026"/>
    </source>
</evidence>
<keyword evidence="2" id="KW-0677">Repeat</keyword>
<protein>
    <submittedName>
        <fullName evidence="8">Neurogenic locus notch homolog protein 3-like</fullName>
    </submittedName>
</protein>
<dbReference type="AlphaFoldDB" id="A0A6P4XW49"/>
<evidence type="ECO:0000256" key="1">
    <source>
        <dbReference type="ARBA" id="ARBA00022536"/>
    </source>
</evidence>
<dbReference type="PROSITE" id="PS00022">
    <property type="entry name" value="EGF_1"/>
    <property type="match status" value="3"/>
</dbReference>
<keyword evidence="7" id="KW-1185">Reference proteome</keyword>
<dbReference type="FunFam" id="2.10.25.10:FF:000006">
    <property type="entry name" value="Versican core protein-like isoform 1"/>
    <property type="match status" value="1"/>
</dbReference>
<evidence type="ECO:0000256" key="2">
    <source>
        <dbReference type="ARBA" id="ARBA00022737"/>
    </source>
</evidence>
<dbReference type="Pfam" id="PF00008">
    <property type="entry name" value="EGF"/>
    <property type="match status" value="1"/>
</dbReference>
<dbReference type="InterPro" id="IPR018097">
    <property type="entry name" value="EGF_Ca-bd_CS"/>
</dbReference>
<accession>A0A6P4XW49</accession>
<dbReference type="PROSITE" id="PS01186">
    <property type="entry name" value="EGF_2"/>
    <property type="match status" value="2"/>
</dbReference>
<dbReference type="GO" id="GO:0005509">
    <property type="term" value="F:calcium ion binding"/>
    <property type="evidence" value="ECO:0007669"/>
    <property type="project" value="InterPro"/>
</dbReference>
<dbReference type="InterPro" id="IPR000742">
    <property type="entry name" value="EGF"/>
</dbReference>
<dbReference type="GeneID" id="109463847"/>
<keyword evidence="4" id="KW-0325">Glycoprotein</keyword>
<dbReference type="PANTHER" id="PTHR12916:SF13">
    <property type="entry name" value="SUSHI, VON WILLEBRAND FACTOR TYPE A, EGF AND PENTRAXIN DOMAIN-CONTAINING PROTEIN 1-LIKE"/>
    <property type="match status" value="1"/>
</dbReference>
<feature type="domain" description="EGF-like" evidence="6">
    <location>
        <begin position="76"/>
        <end position="114"/>
    </location>
</feature>
<dbReference type="PROSITE" id="PS00010">
    <property type="entry name" value="ASX_HYDROXYL"/>
    <property type="match status" value="1"/>
</dbReference>
<sequence length="462" mass="50626">MGKTTESTRRLLSDLGHFRKRRAPAGGWGKTPHFSSHLFCPGQNAAMMWRLLVLAAVIRCGSSQLDIIDIGGISGGGESCPWDYCQNWGLCLAGEDGAPDTCQCMYGYSGPNCETRDCPTLRITTADGQRPASGNDVTLGLYTRETEKFNGRDLYKKTDCSNCWLFYMAFENLWLLGNTVGSFPAMMVAENPHKYPEQSAGPFYLWGNGEWTQEPQLEIRCTADPPCGPPSPCQNGGVCIEHSNYWYPEPYYLCNCLSGFYGANCENNTDECESRPCFNGATCVDGVDSYTCECIFGTIGTHCERVLPYFREQFLIYEEDPTPAPTVCYVCDSASDDHCDVAQYTLPEEFHNTTNTTQACSSGACWIVRTAVGGQSVSYQRSCAYNNMECDDILALENCQEDGDTKVCYRCCTSDRCNSALLTGNAVFVLPDSGSGGAAYIGPPPWLLLLLTAAVLSVILNG</sequence>
<gene>
    <name evidence="8" type="primary">LOC109463847</name>
</gene>
<dbReference type="KEGG" id="bbel:109463847"/>
<name>A0A6P4XW49_BRABE</name>
<dbReference type="PROSITE" id="PS01187">
    <property type="entry name" value="EGF_CA"/>
    <property type="match status" value="1"/>
</dbReference>
<feature type="disulfide bond" evidence="5">
    <location>
        <begin position="85"/>
        <end position="102"/>
    </location>
</feature>
<dbReference type="OrthoDB" id="283575at2759"/>
<dbReference type="PANTHER" id="PTHR12916">
    <property type="entry name" value="CYTOCHROME C OXIDASE POLYPEPTIDE VIC-2"/>
    <property type="match status" value="1"/>
</dbReference>
<dbReference type="Proteomes" id="UP000515135">
    <property type="component" value="Unplaced"/>
</dbReference>
<evidence type="ECO:0000313" key="7">
    <source>
        <dbReference type="Proteomes" id="UP000515135"/>
    </source>
</evidence>
<dbReference type="GO" id="GO:0007219">
    <property type="term" value="P:Notch signaling pathway"/>
    <property type="evidence" value="ECO:0007669"/>
    <property type="project" value="TreeGrafter"/>
</dbReference>
<feature type="disulfide bond" evidence="5">
    <location>
        <begin position="256"/>
        <end position="265"/>
    </location>
</feature>
<evidence type="ECO:0000256" key="5">
    <source>
        <dbReference type="PROSITE-ProRule" id="PRU00076"/>
    </source>
</evidence>
<proteinExistence type="predicted"/>
<dbReference type="SMART" id="SM00181">
    <property type="entry name" value="EGF"/>
    <property type="match status" value="3"/>
</dbReference>
<dbReference type="GO" id="GO:0005112">
    <property type="term" value="F:Notch binding"/>
    <property type="evidence" value="ECO:0007669"/>
    <property type="project" value="TreeGrafter"/>
</dbReference>
<dbReference type="InterPro" id="IPR000152">
    <property type="entry name" value="EGF-type_Asp/Asn_hydroxyl_site"/>
</dbReference>
<dbReference type="SUPFAM" id="SSF57196">
    <property type="entry name" value="EGF/Laminin"/>
    <property type="match status" value="3"/>
</dbReference>
<dbReference type="InterPro" id="IPR001881">
    <property type="entry name" value="EGF-like_Ca-bd_dom"/>
</dbReference>
<evidence type="ECO:0000256" key="4">
    <source>
        <dbReference type="ARBA" id="ARBA00023180"/>
    </source>
</evidence>
<keyword evidence="1 5" id="KW-0245">EGF-like domain</keyword>
<comment type="caution">
    <text evidence="5">Lacks conserved residue(s) required for the propagation of feature annotation.</text>
</comment>
<dbReference type="PROSITE" id="PS50026">
    <property type="entry name" value="EGF_3"/>
    <property type="match status" value="3"/>
</dbReference>
<dbReference type="SMART" id="SM00179">
    <property type="entry name" value="EGF_CA"/>
    <property type="match status" value="1"/>
</dbReference>
<dbReference type="Gene3D" id="2.10.25.10">
    <property type="entry name" value="Laminin"/>
    <property type="match status" value="3"/>
</dbReference>
<keyword evidence="3 5" id="KW-1015">Disulfide bond</keyword>
<evidence type="ECO:0000313" key="8">
    <source>
        <dbReference type="RefSeq" id="XP_019616283.1"/>
    </source>
</evidence>
<evidence type="ECO:0000256" key="3">
    <source>
        <dbReference type="ARBA" id="ARBA00023157"/>
    </source>
</evidence>
<feature type="disulfide bond" evidence="5">
    <location>
        <begin position="104"/>
        <end position="113"/>
    </location>
</feature>
<dbReference type="PRINTS" id="PR00010">
    <property type="entry name" value="EGFBLOOD"/>
</dbReference>
<reference evidence="8" key="1">
    <citation type="submission" date="2025-08" db="UniProtKB">
        <authorList>
            <consortium name="RefSeq"/>
        </authorList>
    </citation>
    <scope>IDENTIFICATION</scope>
    <source>
        <tissue evidence="8">Gonad</tissue>
    </source>
</reference>
<dbReference type="CDD" id="cd00054">
    <property type="entry name" value="EGF_CA"/>
    <property type="match status" value="2"/>
</dbReference>
<feature type="disulfide bond" evidence="5">
    <location>
        <begin position="294"/>
        <end position="303"/>
    </location>
</feature>
<feature type="domain" description="EGF-like" evidence="6">
    <location>
        <begin position="268"/>
        <end position="304"/>
    </location>
</feature>